<dbReference type="PANTHER" id="PTHR33021:SF443">
    <property type="entry name" value="MAVICYANIN-LIKE"/>
    <property type="match status" value="1"/>
</dbReference>
<dbReference type="SUPFAM" id="SSF49503">
    <property type="entry name" value="Cupredoxins"/>
    <property type="match status" value="1"/>
</dbReference>
<dbReference type="PROSITE" id="PS51485">
    <property type="entry name" value="PHYTOCYANIN"/>
    <property type="match status" value="1"/>
</dbReference>
<keyword evidence="3" id="KW-1185">Reference proteome</keyword>
<evidence type="ECO:0000313" key="3">
    <source>
        <dbReference type="Proteomes" id="UP000823775"/>
    </source>
</evidence>
<organism evidence="2 3">
    <name type="scientific">Datura stramonium</name>
    <name type="common">Jimsonweed</name>
    <name type="synonym">Common thornapple</name>
    <dbReference type="NCBI Taxonomy" id="4076"/>
    <lineage>
        <taxon>Eukaryota</taxon>
        <taxon>Viridiplantae</taxon>
        <taxon>Streptophyta</taxon>
        <taxon>Embryophyta</taxon>
        <taxon>Tracheophyta</taxon>
        <taxon>Spermatophyta</taxon>
        <taxon>Magnoliopsida</taxon>
        <taxon>eudicotyledons</taxon>
        <taxon>Gunneridae</taxon>
        <taxon>Pentapetalae</taxon>
        <taxon>asterids</taxon>
        <taxon>lamiids</taxon>
        <taxon>Solanales</taxon>
        <taxon>Solanaceae</taxon>
        <taxon>Solanoideae</taxon>
        <taxon>Datureae</taxon>
        <taxon>Datura</taxon>
    </lineage>
</organism>
<sequence length="137" mass="15072">MVFAKEAVFLFSMMVVLGFFSTTVIGGTVYNVGDSAGWNGGNADYHTWASTKTFQVGDTLVFQYNQQLHNAVRVSLSNFHSCNASNPIVTYSTGNDTITINGPGHFYYICGFKGHCQAGQKVDIRVLKAYHLTEIRS</sequence>
<protein>
    <recommendedName>
        <fullName evidence="1">Phytocyanin domain-containing protein</fullName>
    </recommendedName>
</protein>
<dbReference type="PANTHER" id="PTHR33021">
    <property type="entry name" value="BLUE COPPER PROTEIN"/>
    <property type="match status" value="1"/>
</dbReference>
<evidence type="ECO:0000313" key="2">
    <source>
        <dbReference type="EMBL" id="MCD9558857.1"/>
    </source>
</evidence>
<dbReference type="EMBL" id="JACEIK010002069">
    <property type="protein sequence ID" value="MCD9558857.1"/>
    <property type="molecule type" value="Genomic_DNA"/>
</dbReference>
<dbReference type="InterPro" id="IPR008972">
    <property type="entry name" value="Cupredoxin"/>
</dbReference>
<gene>
    <name evidence="2" type="ORF">HAX54_016485</name>
</gene>
<dbReference type="Gene3D" id="2.60.40.420">
    <property type="entry name" value="Cupredoxins - blue copper proteins"/>
    <property type="match status" value="1"/>
</dbReference>
<feature type="domain" description="Phytocyanin" evidence="1">
    <location>
        <begin position="28"/>
        <end position="128"/>
    </location>
</feature>
<name>A0ABS8UL73_DATST</name>
<dbReference type="Proteomes" id="UP000823775">
    <property type="component" value="Unassembled WGS sequence"/>
</dbReference>
<evidence type="ECO:0000259" key="1">
    <source>
        <dbReference type="PROSITE" id="PS51485"/>
    </source>
</evidence>
<proteinExistence type="predicted"/>
<comment type="caution">
    <text evidence="2">The sequence shown here is derived from an EMBL/GenBank/DDBJ whole genome shotgun (WGS) entry which is preliminary data.</text>
</comment>
<dbReference type="InterPro" id="IPR003245">
    <property type="entry name" value="Phytocyanin_dom"/>
</dbReference>
<reference evidence="2 3" key="1">
    <citation type="journal article" date="2021" name="BMC Genomics">
        <title>Datura genome reveals duplications of psychoactive alkaloid biosynthetic genes and high mutation rate following tissue culture.</title>
        <authorList>
            <person name="Rajewski A."/>
            <person name="Carter-House D."/>
            <person name="Stajich J."/>
            <person name="Litt A."/>
        </authorList>
    </citation>
    <scope>NUCLEOTIDE SEQUENCE [LARGE SCALE GENOMIC DNA]</scope>
    <source>
        <strain evidence="2">AR-01</strain>
    </source>
</reference>
<dbReference type="InterPro" id="IPR039391">
    <property type="entry name" value="Phytocyanin-like"/>
</dbReference>
<dbReference type="CDD" id="cd04216">
    <property type="entry name" value="Phytocyanin"/>
    <property type="match status" value="1"/>
</dbReference>
<accession>A0ABS8UL73</accession>
<dbReference type="Pfam" id="PF02298">
    <property type="entry name" value="Cu_bind_like"/>
    <property type="match status" value="1"/>
</dbReference>